<name>A0A1A9UUQ0_GLOAU</name>
<dbReference type="GO" id="GO:0090575">
    <property type="term" value="C:RNA polymerase II transcription regulator complex"/>
    <property type="evidence" value="ECO:0007669"/>
    <property type="project" value="TreeGrafter"/>
</dbReference>
<organism evidence="5 6">
    <name type="scientific">Glossina austeni</name>
    <name type="common">Savannah tsetse fly</name>
    <dbReference type="NCBI Taxonomy" id="7395"/>
    <lineage>
        <taxon>Eukaryota</taxon>
        <taxon>Metazoa</taxon>
        <taxon>Ecdysozoa</taxon>
        <taxon>Arthropoda</taxon>
        <taxon>Hexapoda</taxon>
        <taxon>Insecta</taxon>
        <taxon>Pterygota</taxon>
        <taxon>Neoptera</taxon>
        <taxon>Endopterygota</taxon>
        <taxon>Diptera</taxon>
        <taxon>Brachycera</taxon>
        <taxon>Muscomorpha</taxon>
        <taxon>Hippoboscoidea</taxon>
        <taxon>Glossinidae</taxon>
        <taxon>Glossina</taxon>
    </lineage>
</organism>
<feature type="region of interest" description="Disordered" evidence="3">
    <location>
        <begin position="195"/>
        <end position="281"/>
    </location>
</feature>
<evidence type="ECO:0000313" key="6">
    <source>
        <dbReference type="Proteomes" id="UP000078200"/>
    </source>
</evidence>
<reference evidence="5" key="1">
    <citation type="submission" date="2020-05" db="UniProtKB">
        <authorList>
            <consortium name="EnsemblMetazoa"/>
        </authorList>
    </citation>
    <scope>IDENTIFICATION</scope>
    <source>
        <strain evidence="5">TTRI</strain>
    </source>
</reference>
<dbReference type="GO" id="GO:0000977">
    <property type="term" value="F:RNA polymerase II transcription regulatory region sequence-specific DNA binding"/>
    <property type="evidence" value="ECO:0007669"/>
    <property type="project" value="TreeGrafter"/>
</dbReference>
<keyword evidence="1" id="KW-0524">Neurogenesis</keyword>
<dbReference type="GO" id="GO:0007399">
    <property type="term" value="P:nervous system development"/>
    <property type="evidence" value="ECO:0007669"/>
    <property type="project" value="UniProtKB-KW"/>
</dbReference>
<feature type="compositionally biased region" description="Low complexity" evidence="3">
    <location>
        <begin position="214"/>
        <end position="232"/>
    </location>
</feature>
<evidence type="ECO:0000256" key="2">
    <source>
        <dbReference type="ARBA" id="ARBA00023125"/>
    </source>
</evidence>
<dbReference type="SUPFAM" id="SSF47459">
    <property type="entry name" value="HLH, helix-loop-helix DNA-binding domain"/>
    <property type="match status" value="1"/>
</dbReference>
<dbReference type="Proteomes" id="UP000078200">
    <property type="component" value="Unassembled WGS sequence"/>
</dbReference>
<dbReference type="InterPro" id="IPR036638">
    <property type="entry name" value="HLH_DNA-bd_sf"/>
</dbReference>
<evidence type="ECO:0000256" key="3">
    <source>
        <dbReference type="SAM" id="MobiDB-lite"/>
    </source>
</evidence>
<dbReference type="Pfam" id="PF00010">
    <property type="entry name" value="HLH"/>
    <property type="match status" value="1"/>
</dbReference>
<dbReference type="GO" id="GO:0045944">
    <property type="term" value="P:positive regulation of transcription by RNA polymerase II"/>
    <property type="evidence" value="ECO:0007669"/>
    <property type="project" value="TreeGrafter"/>
</dbReference>
<keyword evidence="6" id="KW-1185">Reference proteome</keyword>
<dbReference type="PANTHER" id="PTHR13935">
    <property type="entry name" value="ACHAETE-SCUTE TRANSCRIPTION FACTOR-RELATED"/>
    <property type="match status" value="1"/>
</dbReference>
<dbReference type="PANTHER" id="PTHR13935:SF106">
    <property type="entry name" value="ACHAETE-SCUTE COMPLEX PROTEIN T5-RELATED"/>
    <property type="match status" value="1"/>
</dbReference>
<dbReference type="GO" id="GO:0000981">
    <property type="term" value="F:DNA-binding transcription factor activity, RNA polymerase II-specific"/>
    <property type="evidence" value="ECO:0007669"/>
    <property type="project" value="TreeGrafter"/>
</dbReference>
<accession>A0A1A9UUQ0</accession>
<feature type="compositionally biased region" description="Low complexity" evidence="3">
    <location>
        <begin position="266"/>
        <end position="281"/>
    </location>
</feature>
<feature type="compositionally biased region" description="Basic residues" evidence="3">
    <location>
        <begin position="15"/>
        <end position="31"/>
    </location>
</feature>
<feature type="compositionally biased region" description="Polar residues" evidence="3">
    <location>
        <begin position="1"/>
        <end position="13"/>
    </location>
</feature>
<dbReference type="VEuPathDB" id="VectorBase:GAUT016075"/>
<dbReference type="InterPro" id="IPR011598">
    <property type="entry name" value="bHLH_dom"/>
</dbReference>
<feature type="compositionally biased region" description="Polar residues" evidence="3">
    <location>
        <begin position="35"/>
        <end position="48"/>
    </location>
</feature>
<dbReference type="CDD" id="cd19744">
    <property type="entry name" value="bHLH_TS_dAS-C_like"/>
    <property type="match status" value="1"/>
</dbReference>
<dbReference type="Gene3D" id="4.10.280.10">
    <property type="entry name" value="Helix-loop-helix DNA-binding domain"/>
    <property type="match status" value="1"/>
</dbReference>
<evidence type="ECO:0000256" key="1">
    <source>
        <dbReference type="ARBA" id="ARBA00022902"/>
    </source>
</evidence>
<dbReference type="STRING" id="7395.A0A1A9UUQ0"/>
<evidence type="ECO:0000313" key="5">
    <source>
        <dbReference type="EnsemblMetazoa" id="GAUT016075-PA"/>
    </source>
</evidence>
<feature type="compositionally biased region" description="Polar residues" evidence="3">
    <location>
        <begin position="240"/>
        <end position="257"/>
    </location>
</feature>
<proteinExistence type="predicted"/>
<sequence length="297" mass="33745">MALGTENLSYQQSVQRHRQLQHKQHHQHQVLRTRNACQRTTSSAPYSKSTIYCSSSGSTLDSNNPAVIRRNARERNRVKQVNNGFSNLRQHIPNAIIAEVSNGRRGIGPGANKKLSKVDTLRMAAEYIRRLKNLIDEVDNSDASSVSSYGSSIYASSSFVGNSPLHSALQTNNYYHQQTSSEPSTCYTISYMGSFQEQEQEQEQEQHQQHQHQHQQLISPSNSTTSSTYSTDSYDRQRSINHQHQSFNSSLNSTPVKSEQLYDDCNNNNNNNNNNNTNINTVDDEELLDYISLWQDE</sequence>
<keyword evidence="2" id="KW-0238">DNA-binding</keyword>
<feature type="domain" description="BHLH" evidence="4">
    <location>
        <begin position="65"/>
        <end position="131"/>
    </location>
</feature>
<protein>
    <recommendedName>
        <fullName evidence="4">BHLH domain-containing protein</fullName>
    </recommendedName>
</protein>
<dbReference type="GO" id="GO:0046983">
    <property type="term" value="F:protein dimerization activity"/>
    <property type="evidence" value="ECO:0007669"/>
    <property type="project" value="InterPro"/>
</dbReference>
<dbReference type="InterPro" id="IPR015660">
    <property type="entry name" value="MASH1/Ascl1a-like"/>
</dbReference>
<dbReference type="EnsemblMetazoa" id="GAUT016075-RA">
    <property type="protein sequence ID" value="GAUT016075-PA"/>
    <property type="gene ID" value="GAUT016075"/>
</dbReference>
<dbReference type="AlphaFoldDB" id="A0A1A9UUQ0"/>
<dbReference type="SMART" id="SM00353">
    <property type="entry name" value="HLH"/>
    <property type="match status" value="1"/>
</dbReference>
<feature type="region of interest" description="Disordered" evidence="3">
    <location>
        <begin position="1"/>
        <end position="48"/>
    </location>
</feature>
<dbReference type="PROSITE" id="PS50888">
    <property type="entry name" value="BHLH"/>
    <property type="match status" value="1"/>
</dbReference>
<evidence type="ECO:0000259" key="4">
    <source>
        <dbReference type="PROSITE" id="PS50888"/>
    </source>
</evidence>